<dbReference type="SMART" id="SM00504">
    <property type="entry name" value="Ubox"/>
    <property type="match status" value="1"/>
</dbReference>
<keyword evidence="10" id="KW-1185">Reference proteome</keyword>
<dbReference type="SUPFAM" id="SSF57850">
    <property type="entry name" value="RING/U-box"/>
    <property type="match status" value="1"/>
</dbReference>
<dbReference type="Pfam" id="PF13923">
    <property type="entry name" value="zf-C3HC4_2"/>
    <property type="match status" value="1"/>
</dbReference>
<evidence type="ECO:0000256" key="1">
    <source>
        <dbReference type="ARBA" id="ARBA00022723"/>
    </source>
</evidence>
<feature type="compositionally biased region" description="Polar residues" evidence="6">
    <location>
        <begin position="217"/>
        <end position="228"/>
    </location>
</feature>
<keyword evidence="3 4" id="KW-0862">Zinc</keyword>
<dbReference type="InterPro" id="IPR001841">
    <property type="entry name" value="Znf_RING"/>
</dbReference>
<evidence type="ECO:0000256" key="6">
    <source>
        <dbReference type="SAM" id="MobiDB-lite"/>
    </source>
</evidence>
<organism evidence="9 10">
    <name type="scientific">Leptobrachium leishanense</name>
    <name type="common">Leishan spiny toad</name>
    <dbReference type="NCBI Taxonomy" id="445787"/>
    <lineage>
        <taxon>Eukaryota</taxon>
        <taxon>Metazoa</taxon>
        <taxon>Chordata</taxon>
        <taxon>Craniata</taxon>
        <taxon>Vertebrata</taxon>
        <taxon>Euteleostomi</taxon>
        <taxon>Amphibia</taxon>
        <taxon>Batrachia</taxon>
        <taxon>Anura</taxon>
        <taxon>Pelobatoidea</taxon>
        <taxon>Megophryidae</taxon>
        <taxon>Leptobrachium</taxon>
    </lineage>
</organism>
<feature type="coiled-coil region" evidence="5">
    <location>
        <begin position="167"/>
        <end position="194"/>
    </location>
</feature>
<dbReference type="PANTHER" id="PTHR10131">
    <property type="entry name" value="TNF RECEPTOR ASSOCIATED FACTOR"/>
    <property type="match status" value="1"/>
</dbReference>
<dbReference type="Gene3D" id="3.30.40.10">
    <property type="entry name" value="Zinc/RING finger domain, C3HC4 (zinc finger)"/>
    <property type="match status" value="2"/>
</dbReference>
<dbReference type="SUPFAM" id="SSF49599">
    <property type="entry name" value="TRAF domain-like"/>
    <property type="match status" value="1"/>
</dbReference>
<dbReference type="GO" id="GO:0008270">
    <property type="term" value="F:zinc ion binding"/>
    <property type="evidence" value="ECO:0007669"/>
    <property type="project" value="UniProtKB-KW"/>
</dbReference>
<dbReference type="Proteomes" id="UP000694569">
    <property type="component" value="Unplaced"/>
</dbReference>
<dbReference type="PROSITE" id="PS00518">
    <property type="entry name" value="ZF_RING_1"/>
    <property type="match status" value="1"/>
</dbReference>
<reference evidence="9" key="2">
    <citation type="submission" date="2025-09" db="UniProtKB">
        <authorList>
            <consortium name="Ensembl"/>
        </authorList>
    </citation>
    <scope>IDENTIFICATION</scope>
</reference>
<dbReference type="Pfam" id="PF02176">
    <property type="entry name" value="zf-TRAF"/>
    <property type="match status" value="1"/>
</dbReference>
<evidence type="ECO:0000313" key="10">
    <source>
        <dbReference type="Proteomes" id="UP000694569"/>
    </source>
</evidence>
<feature type="domain" description="TRAF-type" evidence="8">
    <location>
        <begin position="105"/>
        <end position="148"/>
    </location>
</feature>
<dbReference type="GO" id="GO:0004842">
    <property type="term" value="F:ubiquitin-protein transferase activity"/>
    <property type="evidence" value="ECO:0007669"/>
    <property type="project" value="InterPro"/>
</dbReference>
<dbReference type="GO" id="GO:0043122">
    <property type="term" value="P:regulation of canonical NF-kappaB signal transduction"/>
    <property type="evidence" value="ECO:0007669"/>
    <property type="project" value="TreeGrafter"/>
</dbReference>
<feature type="domain" description="RING-type" evidence="7">
    <location>
        <begin position="23"/>
        <end position="61"/>
    </location>
</feature>
<dbReference type="InterPro" id="IPR003613">
    <property type="entry name" value="Ubox_domain"/>
</dbReference>
<accession>A0A8C5QC83</accession>
<gene>
    <name evidence="9" type="primary">RNF151</name>
</gene>
<dbReference type="PROSITE" id="PS50089">
    <property type="entry name" value="ZF_RING_2"/>
    <property type="match status" value="1"/>
</dbReference>
<dbReference type="GO" id="GO:0016567">
    <property type="term" value="P:protein ubiquitination"/>
    <property type="evidence" value="ECO:0007669"/>
    <property type="project" value="InterPro"/>
</dbReference>
<evidence type="ECO:0000256" key="5">
    <source>
        <dbReference type="SAM" id="Coils"/>
    </source>
</evidence>
<dbReference type="Ensembl" id="ENSLLET00000036751.1">
    <property type="protein sequence ID" value="ENSLLEP00000035405.1"/>
    <property type="gene ID" value="ENSLLEG00000022299.1"/>
</dbReference>
<name>A0A8C5QC83_9ANUR</name>
<protein>
    <submittedName>
        <fullName evidence="9">Ring finger protein 151</fullName>
    </submittedName>
</protein>
<dbReference type="PROSITE" id="PS50145">
    <property type="entry name" value="ZF_TRAF"/>
    <property type="match status" value="1"/>
</dbReference>
<proteinExistence type="predicted"/>
<dbReference type="GeneTree" id="ENSGT00530000063647"/>
<evidence type="ECO:0000256" key="2">
    <source>
        <dbReference type="ARBA" id="ARBA00022771"/>
    </source>
</evidence>
<evidence type="ECO:0000259" key="7">
    <source>
        <dbReference type="PROSITE" id="PS50089"/>
    </source>
</evidence>
<evidence type="ECO:0000259" key="8">
    <source>
        <dbReference type="PROSITE" id="PS50145"/>
    </source>
</evidence>
<keyword evidence="5" id="KW-0175">Coiled coil</keyword>
<dbReference type="OrthoDB" id="9049620at2759"/>
<evidence type="ECO:0000313" key="9">
    <source>
        <dbReference type="Ensembl" id="ENSLLEP00000035405.1"/>
    </source>
</evidence>
<dbReference type="InterPro" id="IPR001293">
    <property type="entry name" value="Znf_TRAF"/>
</dbReference>
<feature type="region of interest" description="Disordered" evidence="6">
    <location>
        <begin position="203"/>
        <end position="228"/>
    </location>
</feature>
<dbReference type="SMART" id="SM00184">
    <property type="entry name" value="RING"/>
    <property type="match status" value="1"/>
</dbReference>
<dbReference type="InterPro" id="IPR017907">
    <property type="entry name" value="Znf_RING_CS"/>
</dbReference>
<evidence type="ECO:0000256" key="3">
    <source>
        <dbReference type="ARBA" id="ARBA00022833"/>
    </source>
</evidence>
<evidence type="ECO:0000256" key="4">
    <source>
        <dbReference type="PROSITE-ProRule" id="PRU00207"/>
    </source>
</evidence>
<feature type="zinc finger region" description="TRAF-type" evidence="4">
    <location>
        <begin position="105"/>
        <end position="148"/>
    </location>
</feature>
<dbReference type="InterPro" id="IPR013083">
    <property type="entry name" value="Znf_RING/FYVE/PHD"/>
</dbReference>
<dbReference type="AlphaFoldDB" id="A0A8C5QC83"/>
<dbReference type="PANTHER" id="PTHR10131:SF157">
    <property type="entry name" value="RECEPTOR-ASSOCIATED FACTOR, PUTATIVE-RELATED"/>
    <property type="match status" value="1"/>
</dbReference>
<reference evidence="9" key="1">
    <citation type="submission" date="2025-08" db="UniProtKB">
        <authorList>
            <consortium name="Ensembl"/>
        </authorList>
    </citation>
    <scope>IDENTIFICATION</scope>
</reference>
<dbReference type="CDD" id="cd16547">
    <property type="entry name" value="RING-HC_RNF151"/>
    <property type="match status" value="1"/>
</dbReference>
<keyword evidence="1 4" id="KW-0479">Metal-binding</keyword>
<keyword evidence="2 4" id="KW-0863">Zinc-finger</keyword>
<sequence length="228" mass="26225">MSYSFRGYDLDIFVEDPDHDLLCSICHGVMRCPVMISCNHVFCRKCILQWLKRQQTCPCCRTEVRGKLFVLMHKLKRKINSLQVKCSNEQTGCPAHFPLLRSREHAETCPFGSVGCTNVGCQAEVLRKDLSEHSQVCEYWRQMCHMGCGTLLGPENRDEHNCYLELKEAYATQLNKLQQKARHMETLSSQMSRQILLLKGNLETEQNEPRSEELEPTLQTGNIGETAR</sequence>